<dbReference type="Gene3D" id="3.40.50.300">
    <property type="entry name" value="P-loop containing nucleotide triphosphate hydrolases"/>
    <property type="match status" value="1"/>
</dbReference>
<dbReference type="SUPFAM" id="SSF52200">
    <property type="entry name" value="Toll/Interleukin receptor TIR domain"/>
    <property type="match status" value="1"/>
</dbReference>
<dbReference type="InterPro" id="IPR000157">
    <property type="entry name" value="TIR_dom"/>
</dbReference>
<dbReference type="Pfam" id="PF13676">
    <property type="entry name" value="TIR_2"/>
    <property type="match status" value="1"/>
</dbReference>
<feature type="compositionally biased region" description="Low complexity" evidence="1">
    <location>
        <begin position="27"/>
        <end position="37"/>
    </location>
</feature>
<dbReference type="GO" id="GO:0007165">
    <property type="term" value="P:signal transduction"/>
    <property type="evidence" value="ECO:0007669"/>
    <property type="project" value="InterPro"/>
</dbReference>
<dbReference type="EMBL" id="JANAVB010009849">
    <property type="protein sequence ID" value="KAJ6839679.1"/>
    <property type="molecule type" value="Genomic_DNA"/>
</dbReference>
<accession>A0AAX6HF64</accession>
<evidence type="ECO:0000256" key="1">
    <source>
        <dbReference type="SAM" id="MobiDB-lite"/>
    </source>
</evidence>
<evidence type="ECO:0000259" key="2">
    <source>
        <dbReference type="PROSITE" id="PS50104"/>
    </source>
</evidence>
<feature type="region of interest" description="Disordered" evidence="1">
    <location>
        <begin position="1"/>
        <end position="37"/>
    </location>
</feature>
<feature type="region of interest" description="Disordered" evidence="1">
    <location>
        <begin position="201"/>
        <end position="243"/>
    </location>
</feature>
<dbReference type="GO" id="GO:0000725">
    <property type="term" value="P:recombinational repair"/>
    <property type="evidence" value="ECO:0007669"/>
    <property type="project" value="TreeGrafter"/>
</dbReference>
<gene>
    <name evidence="3" type="ORF">M6B38_314130</name>
</gene>
<reference evidence="3" key="2">
    <citation type="submission" date="2023-04" db="EMBL/GenBank/DDBJ databases">
        <authorList>
            <person name="Bruccoleri R.E."/>
            <person name="Oakeley E.J."/>
            <person name="Faust A.-M."/>
            <person name="Dessus-Babus S."/>
            <person name="Altorfer M."/>
            <person name="Burckhardt D."/>
            <person name="Oertli M."/>
            <person name="Naumann U."/>
            <person name="Petersen F."/>
            <person name="Wong J."/>
        </authorList>
    </citation>
    <scope>NUCLEOTIDE SEQUENCE</scope>
    <source>
        <strain evidence="3">GSM-AAB239-AS_SAM_17_03QT</strain>
        <tissue evidence="3">Leaf</tissue>
    </source>
</reference>
<name>A0AAX6HF64_IRIPA</name>
<dbReference type="PROSITE" id="PS50104">
    <property type="entry name" value="TIR"/>
    <property type="match status" value="1"/>
</dbReference>
<evidence type="ECO:0000313" key="3">
    <source>
        <dbReference type="EMBL" id="KAJ6839679.1"/>
    </source>
</evidence>
<dbReference type="InterPro" id="IPR035897">
    <property type="entry name" value="Toll_tir_struct_dom_sf"/>
</dbReference>
<sequence length="477" mass="52984">MAPSAARRTTARPGGRGREDRQRPGEALSARPSPSVSSASRLRCCDVYVGFHGRKPSLLRFASWLRAELELQGISCFACDRARCRSSRSHETVERAMDASSFGVVILTRKSFANPYTIEELRHFYGRKNLCPIFFDLGAGDCLTRDIVERRGELWDRHGGELWVHYDGWRRSGGSGRRALPRAGLAAGGLRGELEGVRVERGGPVSYEAGEERRGGEGEQVEGEGGEGGVSFPSERRFRRPKEGALGAGAHLVRRRQWRRGAGVLRAQDQAQEEEPAGRPCEAPPSCGGEQREGPAIGRQQQGERAGSLEGVREGDRDAEGGEPAEAAQTASIEERSRLRPRKRSTKMLYGKGIACVSGDSGIGKTELVLEYAYRFSQRYKMVLWVGGEARYIRQNYLNLRNFLELDLGIENHSVEKGKTTRCFEEQEKDSIARVRKELMRDIPFLVVIDNWRARRTGGTERTSWTSSLASAEIPTS</sequence>
<reference evidence="3" key="1">
    <citation type="journal article" date="2023" name="GigaByte">
        <title>Genome assembly of the bearded iris, Iris pallida Lam.</title>
        <authorList>
            <person name="Bruccoleri R.E."/>
            <person name="Oakeley E.J."/>
            <person name="Faust A.M.E."/>
            <person name="Altorfer M."/>
            <person name="Dessus-Babus S."/>
            <person name="Burckhardt D."/>
            <person name="Oertli M."/>
            <person name="Naumann U."/>
            <person name="Petersen F."/>
            <person name="Wong J."/>
        </authorList>
    </citation>
    <scope>NUCLEOTIDE SEQUENCE</scope>
    <source>
        <strain evidence="3">GSM-AAB239-AS_SAM_17_03QT</strain>
    </source>
</reference>
<keyword evidence="4" id="KW-1185">Reference proteome</keyword>
<dbReference type="PANTHER" id="PTHR32472">
    <property type="entry name" value="DNA REPAIR PROTEIN RADA"/>
    <property type="match status" value="1"/>
</dbReference>
<organism evidence="3 4">
    <name type="scientific">Iris pallida</name>
    <name type="common">Sweet iris</name>
    <dbReference type="NCBI Taxonomy" id="29817"/>
    <lineage>
        <taxon>Eukaryota</taxon>
        <taxon>Viridiplantae</taxon>
        <taxon>Streptophyta</taxon>
        <taxon>Embryophyta</taxon>
        <taxon>Tracheophyta</taxon>
        <taxon>Spermatophyta</taxon>
        <taxon>Magnoliopsida</taxon>
        <taxon>Liliopsida</taxon>
        <taxon>Asparagales</taxon>
        <taxon>Iridaceae</taxon>
        <taxon>Iridoideae</taxon>
        <taxon>Irideae</taxon>
        <taxon>Iris</taxon>
    </lineage>
</organism>
<evidence type="ECO:0000313" key="4">
    <source>
        <dbReference type="Proteomes" id="UP001140949"/>
    </source>
</evidence>
<feature type="region of interest" description="Disordered" evidence="1">
    <location>
        <begin position="263"/>
        <end position="340"/>
    </location>
</feature>
<dbReference type="Gene3D" id="3.40.50.10140">
    <property type="entry name" value="Toll/interleukin-1 receptor homology (TIR) domain"/>
    <property type="match status" value="1"/>
</dbReference>
<dbReference type="InterPro" id="IPR027417">
    <property type="entry name" value="P-loop_NTPase"/>
</dbReference>
<dbReference type="AlphaFoldDB" id="A0AAX6HF64"/>
<protein>
    <recommendedName>
        <fullName evidence="2">TIR domain-containing protein</fullName>
    </recommendedName>
</protein>
<feature type="domain" description="TIR" evidence="2">
    <location>
        <begin position="43"/>
        <end position="162"/>
    </location>
</feature>
<feature type="compositionally biased region" description="Basic and acidic residues" evidence="1">
    <location>
        <begin position="311"/>
        <end position="320"/>
    </location>
</feature>
<dbReference type="PANTHER" id="PTHR32472:SF11">
    <property type="entry name" value="DISEASE RESISTANCE PROTEIN (TIR-NBS CLASS)"/>
    <property type="match status" value="1"/>
</dbReference>
<dbReference type="Proteomes" id="UP001140949">
    <property type="component" value="Unassembled WGS sequence"/>
</dbReference>
<feature type="compositionally biased region" description="Low complexity" evidence="1">
    <location>
        <begin position="1"/>
        <end position="13"/>
    </location>
</feature>
<comment type="caution">
    <text evidence="3">The sequence shown here is derived from an EMBL/GenBank/DDBJ whole genome shotgun (WGS) entry which is preliminary data.</text>
</comment>
<proteinExistence type="predicted"/>